<proteinExistence type="predicted"/>
<dbReference type="AlphaFoldDB" id="A0A0F9D984"/>
<accession>A0A0F9D984</accession>
<sequence>PEQLPTVPIEEGMNLAIKAMTTNAGIIYIGYSSATALNTNSDYFTLYPGESISLNITNANLVWIDAESGEGIEYITEQD</sequence>
<comment type="caution">
    <text evidence="1">The sequence shown here is derived from an EMBL/GenBank/DDBJ whole genome shotgun (WGS) entry which is preliminary data.</text>
</comment>
<evidence type="ECO:0000313" key="1">
    <source>
        <dbReference type="EMBL" id="KKL08648.1"/>
    </source>
</evidence>
<dbReference type="EMBL" id="LAZR01042798">
    <property type="protein sequence ID" value="KKL08648.1"/>
    <property type="molecule type" value="Genomic_DNA"/>
</dbReference>
<gene>
    <name evidence="1" type="ORF">LCGC14_2573750</name>
</gene>
<protein>
    <submittedName>
        <fullName evidence="1">Uncharacterized protein</fullName>
    </submittedName>
</protein>
<reference evidence="1" key="1">
    <citation type="journal article" date="2015" name="Nature">
        <title>Complex archaea that bridge the gap between prokaryotes and eukaryotes.</title>
        <authorList>
            <person name="Spang A."/>
            <person name="Saw J.H."/>
            <person name="Jorgensen S.L."/>
            <person name="Zaremba-Niedzwiedzka K."/>
            <person name="Martijn J."/>
            <person name="Lind A.E."/>
            <person name="van Eijk R."/>
            <person name="Schleper C."/>
            <person name="Guy L."/>
            <person name="Ettema T.J."/>
        </authorList>
    </citation>
    <scope>NUCLEOTIDE SEQUENCE</scope>
</reference>
<organism evidence="1">
    <name type="scientific">marine sediment metagenome</name>
    <dbReference type="NCBI Taxonomy" id="412755"/>
    <lineage>
        <taxon>unclassified sequences</taxon>
        <taxon>metagenomes</taxon>
        <taxon>ecological metagenomes</taxon>
    </lineage>
</organism>
<name>A0A0F9D984_9ZZZZ</name>
<feature type="non-terminal residue" evidence="1">
    <location>
        <position position="1"/>
    </location>
</feature>